<comment type="caution">
    <text evidence="3">The sequence shown here is derived from an EMBL/GenBank/DDBJ whole genome shotgun (WGS) entry which is preliminary data.</text>
</comment>
<evidence type="ECO:0000313" key="4">
    <source>
        <dbReference type="Proteomes" id="UP000231919"/>
    </source>
</evidence>
<evidence type="ECO:0000313" key="3">
    <source>
        <dbReference type="EMBL" id="PJZ28386.1"/>
    </source>
</evidence>
<dbReference type="Proteomes" id="UP000231919">
    <property type="component" value="Unassembled WGS sequence"/>
</dbReference>
<feature type="domain" description="Potassium channel" evidence="2">
    <location>
        <begin position="300"/>
        <end position="381"/>
    </location>
</feature>
<organism evidence="3 4">
    <name type="scientific">Leptospira kmetyi</name>
    <dbReference type="NCBI Taxonomy" id="408139"/>
    <lineage>
        <taxon>Bacteria</taxon>
        <taxon>Pseudomonadati</taxon>
        <taxon>Spirochaetota</taxon>
        <taxon>Spirochaetia</taxon>
        <taxon>Leptospirales</taxon>
        <taxon>Leptospiraceae</taxon>
        <taxon>Leptospira</taxon>
    </lineage>
</organism>
<dbReference type="Pfam" id="PF07885">
    <property type="entry name" value="Ion_trans_2"/>
    <property type="match status" value="1"/>
</dbReference>
<feature type="transmembrane region" description="Helical" evidence="1">
    <location>
        <begin position="333"/>
        <end position="351"/>
    </location>
</feature>
<dbReference type="RefSeq" id="WP_100756303.1">
    <property type="nucleotide sequence ID" value="NZ_NPDP01000040.1"/>
</dbReference>
<accession>A0ABX4N4Y1</accession>
<keyword evidence="1" id="KW-0812">Transmembrane</keyword>
<protein>
    <recommendedName>
        <fullName evidence="2">Potassium channel domain-containing protein</fullName>
    </recommendedName>
</protein>
<dbReference type="Gene3D" id="1.10.287.70">
    <property type="match status" value="1"/>
</dbReference>
<gene>
    <name evidence="3" type="ORF">CH378_18075</name>
</gene>
<keyword evidence="1" id="KW-1133">Transmembrane helix</keyword>
<name>A0ABX4N4Y1_9LEPT</name>
<evidence type="ECO:0000259" key="2">
    <source>
        <dbReference type="Pfam" id="PF07885"/>
    </source>
</evidence>
<keyword evidence="4" id="KW-1185">Reference proteome</keyword>
<dbReference type="SUPFAM" id="SSF81324">
    <property type="entry name" value="Voltage-gated potassium channels"/>
    <property type="match status" value="1"/>
</dbReference>
<evidence type="ECO:0000256" key="1">
    <source>
        <dbReference type="SAM" id="Phobius"/>
    </source>
</evidence>
<proteinExistence type="predicted"/>
<feature type="transmembrane region" description="Helical" evidence="1">
    <location>
        <begin position="358"/>
        <end position="379"/>
    </location>
</feature>
<dbReference type="InterPro" id="IPR013099">
    <property type="entry name" value="K_chnl_dom"/>
</dbReference>
<feature type="transmembrane region" description="Helical" evidence="1">
    <location>
        <begin position="296"/>
        <end position="313"/>
    </location>
</feature>
<dbReference type="EMBL" id="NPDP01000040">
    <property type="protein sequence ID" value="PJZ28386.1"/>
    <property type="molecule type" value="Genomic_DNA"/>
</dbReference>
<sequence>MNRMHDNWDQQRESHEPLTTGYLLQDFKELNICSIAQLDENVKMLQDKKLIKLTDASEIDLDNEHRLYSPEIMFQRRYFKFKHLNLYNSSKITFINCVINGDLLIGAKESQDINISLDNCIVFGRIILSNLMGTMNVSLNNVNANELSIQNGKVVQFRMEQSKLFELTIVGNRISNFYTRDNAIEYVTLADNDIRKIVFDHNQVNFENLIIPKTNAKYFRLRSEFNYFKVITSSYTSEDHEMTRHKTLSFLSSLPSIRIDRDAYSKVSYSSLINSRSLFNKLLLGILGGFVKPMRILLIIAATIFTFSVIYYSSASKFKVKDNFVDGLDIVNAIYFSGMTFATISFGDIVPLNTFCKLIAFLQGFLGIFLSGAFLVTILNKYFRAD</sequence>
<keyword evidence="1" id="KW-0472">Membrane</keyword>
<reference evidence="3 4" key="1">
    <citation type="submission" date="2017-07" db="EMBL/GenBank/DDBJ databases">
        <title>Leptospira spp. isolated from tropical soils.</title>
        <authorList>
            <person name="Thibeaux R."/>
            <person name="Iraola G."/>
            <person name="Ferres I."/>
            <person name="Bierque E."/>
            <person name="Girault D."/>
            <person name="Soupe-Gilbert M.-E."/>
            <person name="Picardeau M."/>
            <person name="Goarant C."/>
        </authorList>
    </citation>
    <scope>NUCLEOTIDE SEQUENCE [LARGE SCALE GENOMIC DNA]</scope>
    <source>
        <strain evidence="3 4">JW2-C-B1</strain>
    </source>
</reference>